<organism evidence="3">
    <name type="scientific">marine metagenome</name>
    <dbReference type="NCBI Taxonomy" id="408172"/>
    <lineage>
        <taxon>unclassified sequences</taxon>
        <taxon>metagenomes</taxon>
        <taxon>ecological metagenomes</taxon>
    </lineage>
</organism>
<dbReference type="Gene3D" id="3.20.20.30">
    <property type="entry name" value="Luciferase-like domain"/>
    <property type="match status" value="1"/>
</dbReference>
<dbReference type="InterPro" id="IPR050564">
    <property type="entry name" value="F420-G6PD/mer"/>
</dbReference>
<proteinExistence type="predicted"/>
<accession>A0A382GV47</accession>
<dbReference type="GO" id="GO:0016705">
    <property type="term" value="F:oxidoreductase activity, acting on paired donors, with incorporation or reduction of molecular oxygen"/>
    <property type="evidence" value="ECO:0007669"/>
    <property type="project" value="InterPro"/>
</dbReference>
<dbReference type="EMBL" id="UINC01057617">
    <property type="protein sequence ID" value="SVB78968.1"/>
    <property type="molecule type" value="Genomic_DNA"/>
</dbReference>
<reference evidence="3" key="1">
    <citation type="submission" date="2018-05" db="EMBL/GenBank/DDBJ databases">
        <authorList>
            <person name="Lanie J.A."/>
            <person name="Ng W.-L."/>
            <person name="Kazmierczak K.M."/>
            <person name="Andrzejewski T.M."/>
            <person name="Davidsen T.M."/>
            <person name="Wayne K.J."/>
            <person name="Tettelin H."/>
            <person name="Glass J.I."/>
            <person name="Rusch D."/>
            <person name="Podicherti R."/>
            <person name="Tsui H.-C.T."/>
            <person name="Winkler M.E."/>
        </authorList>
    </citation>
    <scope>NUCLEOTIDE SEQUENCE</scope>
</reference>
<dbReference type="SUPFAM" id="SSF51679">
    <property type="entry name" value="Bacterial luciferase-like"/>
    <property type="match status" value="1"/>
</dbReference>
<dbReference type="Pfam" id="PF00296">
    <property type="entry name" value="Bac_luciferase"/>
    <property type="match status" value="1"/>
</dbReference>
<evidence type="ECO:0000256" key="1">
    <source>
        <dbReference type="ARBA" id="ARBA00023002"/>
    </source>
</evidence>
<dbReference type="AlphaFoldDB" id="A0A382GV47"/>
<name>A0A382GV47_9ZZZZ</name>
<evidence type="ECO:0000259" key="2">
    <source>
        <dbReference type="Pfam" id="PF00296"/>
    </source>
</evidence>
<keyword evidence="1" id="KW-0560">Oxidoreductase</keyword>
<dbReference type="PANTHER" id="PTHR43244:SF1">
    <property type="entry name" value="5,10-METHYLENETETRAHYDROMETHANOPTERIN REDUCTASE"/>
    <property type="match status" value="1"/>
</dbReference>
<dbReference type="InterPro" id="IPR036661">
    <property type="entry name" value="Luciferase-like_sf"/>
</dbReference>
<protein>
    <recommendedName>
        <fullName evidence="2">Luciferase-like domain-containing protein</fullName>
    </recommendedName>
</protein>
<dbReference type="InterPro" id="IPR011251">
    <property type="entry name" value="Luciferase-like_dom"/>
</dbReference>
<dbReference type="PANTHER" id="PTHR43244">
    <property type="match status" value="1"/>
</dbReference>
<gene>
    <name evidence="3" type="ORF">METZ01_LOCUS231822</name>
</gene>
<feature type="non-terminal residue" evidence="3">
    <location>
        <position position="288"/>
    </location>
</feature>
<evidence type="ECO:0000313" key="3">
    <source>
        <dbReference type="EMBL" id="SVB78968.1"/>
    </source>
</evidence>
<feature type="domain" description="Luciferase-like" evidence="2">
    <location>
        <begin position="9"/>
        <end position="284"/>
    </location>
</feature>
<sequence length="288" mass="31725">MQIDIVLEPDSPARFAELAALAETYAFGAVWTANHLAARDPFMCFMEAARKTSSIRLGPVAISPFEVHPLKMANQLFTLNEFSNGRANLVVGGGGGTVIGMGLKSHRRKMMPQMVLGVSECVEFIKKSATEKPLDFIGQLFQINGYHPDWAIDTPPRLYIAASKDQMLRLAARAADGLMLSDTPLQLIHATMEFIYKALEDSGRPRADFRVSNLVSWHVKADRAQAVREARAKLFVRGLLDKMYTSTFMDADDSAFVEKNLGAFAKAYAANSPVIEGVPDRIVDTLVE</sequence>